<accession>A0ABR4ZZA6</accession>
<dbReference type="PANTHER" id="PTHR43405:SF1">
    <property type="entry name" value="GLYCOSYL HYDROLASE DIGH"/>
    <property type="match status" value="1"/>
</dbReference>
<evidence type="ECO:0008006" key="7">
    <source>
        <dbReference type="Google" id="ProtNLM"/>
    </source>
</evidence>
<dbReference type="PANTHER" id="PTHR43405">
    <property type="entry name" value="GLYCOSYL HYDROLASE DIGH"/>
    <property type="match status" value="1"/>
</dbReference>
<dbReference type="Pfam" id="PF07833">
    <property type="entry name" value="Cu_amine_oxidN1"/>
    <property type="match status" value="1"/>
</dbReference>
<evidence type="ECO:0000256" key="1">
    <source>
        <dbReference type="ARBA" id="ARBA00022729"/>
    </source>
</evidence>
<dbReference type="Gene3D" id="3.30.457.10">
    <property type="entry name" value="Copper amine oxidase-like, N-terminal domain"/>
    <property type="match status" value="1"/>
</dbReference>
<dbReference type="SUPFAM" id="SSF55383">
    <property type="entry name" value="Copper amine oxidase, domain N"/>
    <property type="match status" value="1"/>
</dbReference>
<proteinExistence type="predicted"/>
<feature type="signal peptide" evidence="2">
    <location>
        <begin position="1"/>
        <end position="27"/>
    </location>
</feature>
<dbReference type="InterPro" id="IPR052177">
    <property type="entry name" value="Divisome_Glycosyl_Hydrolase"/>
</dbReference>
<feature type="domain" description="Copper amine oxidase-like N-terminal" evidence="4">
    <location>
        <begin position="37"/>
        <end position="143"/>
    </location>
</feature>
<feature type="chain" id="PRO_5046972840" description="Glycosyl hydrolase-like 10 domain-containing protein" evidence="2">
    <location>
        <begin position="28"/>
        <end position="518"/>
    </location>
</feature>
<keyword evidence="1 2" id="KW-0732">Signal</keyword>
<name>A0ABR4ZZA6_9BACL</name>
<reference evidence="5 6" key="1">
    <citation type="submission" date="2014-12" db="EMBL/GenBank/DDBJ databases">
        <title>Draft genome sequence of Cohnella kolymensis strain B-2846.</title>
        <authorList>
            <person name="Karlyshev A.V."/>
            <person name="Kudryashova E.B."/>
        </authorList>
    </citation>
    <scope>NUCLEOTIDE SEQUENCE [LARGE SCALE GENOMIC DNA]</scope>
    <source>
        <strain evidence="5 6">VKM B-2846</strain>
    </source>
</reference>
<evidence type="ECO:0000259" key="3">
    <source>
        <dbReference type="Pfam" id="PF02638"/>
    </source>
</evidence>
<evidence type="ECO:0000256" key="2">
    <source>
        <dbReference type="SAM" id="SignalP"/>
    </source>
</evidence>
<dbReference type="Pfam" id="PF02638">
    <property type="entry name" value="GHL10"/>
    <property type="match status" value="1"/>
</dbReference>
<dbReference type="InterPro" id="IPR036582">
    <property type="entry name" value="Mao_N_sf"/>
</dbReference>
<dbReference type="EMBL" id="JXAL01000034">
    <property type="protein sequence ID" value="KIL34126.1"/>
    <property type="molecule type" value="Genomic_DNA"/>
</dbReference>
<evidence type="ECO:0000313" key="6">
    <source>
        <dbReference type="Proteomes" id="UP000054526"/>
    </source>
</evidence>
<evidence type="ECO:0000259" key="4">
    <source>
        <dbReference type="Pfam" id="PF07833"/>
    </source>
</evidence>
<dbReference type="Gene3D" id="3.20.20.80">
    <property type="entry name" value="Glycosidases"/>
    <property type="match status" value="1"/>
</dbReference>
<keyword evidence="6" id="KW-1185">Reference proteome</keyword>
<gene>
    <name evidence="5" type="ORF">SD71_20735</name>
</gene>
<sequence>MKFSKRITMVLLFTLLCIPVLSISVQAQSQPNISIYLDGNKINSDVPPYVIPNLNTTMVPLRVISENLGAAVGWTQSSKTAQISAAGLKLTMTVGQKYAFVNGEKVPLDASVQVRSGRVMVPLRFVSVQLGLKVSYVQASKAIMLESDDGGTARLLKGVWVSTIFNLDWPSAGSYGNQEAQKQEYVQLLDELQYMGMNTVFVQVRPNADAFYPSQIVPWSRFLQGELGTVPDYDPLAFMIEETHARGMKFHAWFNPFRAGTDTKTDTLASNHVAVAHSDWIVTSGGKMYINPGIPAARKHIIDAIMEVVKLYDVDGVHLDDYFYPSSGTFADEQAYASYNSKGIRDIDAWRRDNINQFVQQLGKSIHAAKPTVQFGISPFGVWRNKADDRTGSDTSASITAYDNMHADVRTWIRQDWIDYVIPQIYWSLSFNPARYDKLVDWWANEVRGRNVDLYIGHSPYKLGTKEAGWNSAQEIINQLKYNKNYVEVKGDVFFSAKDLRRNPLGLIPALRDYYGLK</sequence>
<evidence type="ECO:0000313" key="5">
    <source>
        <dbReference type="EMBL" id="KIL34126.1"/>
    </source>
</evidence>
<dbReference type="Proteomes" id="UP000054526">
    <property type="component" value="Unassembled WGS sequence"/>
</dbReference>
<feature type="domain" description="Glycosyl hydrolase-like 10" evidence="3">
    <location>
        <begin position="156"/>
        <end position="465"/>
    </location>
</feature>
<dbReference type="InterPro" id="IPR012854">
    <property type="entry name" value="Cu_amine_oxidase-like_N"/>
</dbReference>
<dbReference type="InterPro" id="IPR017853">
    <property type="entry name" value="GH"/>
</dbReference>
<protein>
    <recommendedName>
        <fullName evidence="7">Glycosyl hydrolase-like 10 domain-containing protein</fullName>
    </recommendedName>
</protein>
<dbReference type="InterPro" id="IPR003790">
    <property type="entry name" value="GHL10"/>
</dbReference>
<dbReference type="RefSeq" id="WP_041067685.1">
    <property type="nucleotide sequence ID" value="NZ_JXAL01000034.1"/>
</dbReference>
<dbReference type="SUPFAM" id="SSF51445">
    <property type="entry name" value="(Trans)glycosidases"/>
    <property type="match status" value="1"/>
</dbReference>
<comment type="caution">
    <text evidence="5">The sequence shown here is derived from an EMBL/GenBank/DDBJ whole genome shotgun (WGS) entry which is preliminary data.</text>
</comment>
<organism evidence="5 6">
    <name type="scientific">Cohnella kolymensis</name>
    <dbReference type="NCBI Taxonomy" id="1590652"/>
    <lineage>
        <taxon>Bacteria</taxon>
        <taxon>Bacillati</taxon>
        <taxon>Bacillota</taxon>
        <taxon>Bacilli</taxon>
        <taxon>Bacillales</taxon>
        <taxon>Paenibacillaceae</taxon>
        <taxon>Cohnella</taxon>
    </lineage>
</organism>